<dbReference type="InterPro" id="IPR005061">
    <property type="entry name" value="Ist1"/>
</dbReference>
<protein>
    <submittedName>
        <fullName evidence="3">Vacuolar protein-sorting protein IST1</fullName>
    </submittedName>
</protein>
<name>A0AAW2YSR3_9EUKA</name>
<dbReference type="PANTHER" id="PTHR12161">
    <property type="entry name" value="IST1 FAMILY MEMBER"/>
    <property type="match status" value="1"/>
</dbReference>
<comment type="similarity">
    <text evidence="1">Belongs to the IST1 family.</text>
</comment>
<feature type="region of interest" description="Disordered" evidence="2">
    <location>
        <begin position="318"/>
        <end position="340"/>
    </location>
</feature>
<feature type="region of interest" description="Disordered" evidence="2">
    <location>
        <begin position="184"/>
        <end position="217"/>
    </location>
</feature>
<sequence length="359" mass="40912">MGLKNIFGGEKFNASLMKAQLKMSIIRIQQLKNKKTNLIKLSRRQVAELLVQEKDESARIKVENIIRDDYQIEALEILELFCDLLQTRLQLIAECHECPHDMKEAVTTIIYAAPRVEVPEFMNVRKQFSLKFGPQFVEKAMVNHDLTVNDKVMFKLGVKVPEPYLCVQYLKQIAEENNIEWADSADQNNGANNNNGGYGGMDQNYPQQAFPPSNFTQAPTVMSQQYHQTGQVSVGQNNYDANNMYNNSNIGQQPLQHQYGQHERIYPSSSTGHMSMVQPPPVSYHDMVPPQPQAPYIPPTSTTSGYEVDFQPNTQHPLEHTLPTFSNPTDSYESFAGGAQDEYNFDELQKRFDALKKRE</sequence>
<feature type="compositionally biased region" description="Low complexity" evidence="2">
    <location>
        <begin position="185"/>
        <end position="205"/>
    </location>
</feature>
<evidence type="ECO:0000256" key="1">
    <source>
        <dbReference type="ARBA" id="ARBA00005536"/>
    </source>
</evidence>
<organism evidence="3 4">
    <name type="scientific">Acrasis kona</name>
    <dbReference type="NCBI Taxonomy" id="1008807"/>
    <lineage>
        <taxon>Eukaryota</taxon>
        <taxon>Discoba</taxon>
        <taxon>Heterolobosea</taxon>
        <taxon>Tetramitia</taxon>
        <taxon>Eutetramitia</taxon>
        <taxon>Acrasidae</taxon>
        <taxon>Acrasis</taxon>
    </lineage>
</organism>
<proteinExistence type="inferred from homology"/>
<evidence type="ECO:0000256" key="2">
    <source>
        <dbReference type="SAM" id="MobiDB-lite"/>
    </source>
</evidence>
<dbReference type="GO" id="GO:0015031">
    <property type="term" value="P:protein transport"/>
    <property type="evidence" value="ECO:0007669"/>
    <property type="project" value="InterPro"/>
</dbReference>
<feature type="compositionally biased region" description="Polar residues" evidence="2">
    <location>
        <begin position="206"/>
        <end position="217"/>
    </location>
</feature>
<dbReference type="AlphaFoldDB" id="A0AAW2YSR3"/>
<evidence type="ECO:0000313" key="4">
    <source>
        <dbReference type="Proteomes" id="UP001431209"/>
    </source>
</evidence>
<dbReference type="Gene3D" id="1.20.1260.60">
    <property type="entry name" value="Vacuolar protein sorting-associated protein Ist1"/>
    <property type="match status" value="1"/>
</dbReference>
<dbReference type="Pfam" id="PF03398">
    <property type="entry name" value="Ist1"/>
    <property type="match status" value="1"/>
</dbReference>
<gene>
    <name evidence="3" type="ORF">AKO1_007227</name>
</gene>
<dbReference type="FunFam" id="1.20.1260.60:FF:000002">
    <property type="entry name" value="Vacuolar protein sorting-associated protein IST1"/>
    <property type="match status" value="1"/>
</dbReference>
<accession>A0AAW2YSR3</accession>
<dbReference type="PANTHER" id="PTHR12161:SF5">
    <property type="entry name" value="IST1 HOMOLOG"/>
    <property type="match status" value="1"/>
</dbReference>
<dbReference type="Proteomes" id="UP001431209">
    <property type="component" value="Unassembled WGS sequence"/>
</dbReference>
<dbReference type="InterPro" id="IPR042277">
    <property type="entry name" value="IST1-like"/>
</dbReference>
<reference evidence="3 4" key="1">
    <citation type="submission" date="2024-03" db="EMBL/GenBank/DDBJ databases">
        <title>The Acrasis kona genome and developmental transcriptomes reveal deep origins of eukaryotic multicellular pathways.</title>
        <authorList>
            <person name="Sheikh S."/>
            <person name="Fu C.-J."/>
            <person name="Brown M.W."/>
            <person name="Baldauf S.L."/>
        </authorList>
    </citation>
    <scope>NUCLEOTIDE SEQUENCE [LARGE SCALE GENOMIC DNA]</scope>
    <source>
        <strain evidence="3 4">ATCC MYA-3509</strain>
    </source>
</reference>
<dbReference type="EMBL" id="JAOPGA020000639">
    <property type="protein sequence ID" value="KAL0480190.1"/>
    <property type="molecule type" value="Genomic_DNA"/>
</dbReference>
<feature type="compositionally biased region" description="Polar residues" evidence="2">
    <location>
        <begin position="323"/>
        <end position="332"/>
    </location>
</feature>
<keyword evidence="4" id="KW-1185">Reference proteome</keyword>
<comment type="caution">
    <text evidence="3">The sequence shown here is derived from an EMBL/GenBank/DDBJ whole genome shotgun (WGS) entry which is preliminary data.</text>
</comment>
<evidence type="ECO:0000313" key="3">
    <source>
        <dbReference type="EMBL" id="KAL0480190.1"/>
    </source>
</evidence>